<evidence type="ECO:0000256" key="1">
    <source>
        <dbReference type="ARBA" id="ARBA00008987"/>
    </source>
</evidence>
<evidence type="ECO:0000259" key="2">
    <source>
        <dbReference type="Pfam" id="PF06110"/>
    </source>
</evidence>
<protein>
    <recommendedName>
        <fullName evidence="2">Thioredoxin domain-containing protein</fullName>
    </recommendedName>
</protein>
<dbReference type="AlphaFoldDB" id="A0A5C3M8T6"/>
<dbReference type="OrthoDB" id="78947at2759"/>
<name>A0A5C3M8T6_9AGAR</name>
<dbReference type="SUPFAM" id="SSF52833">
    <property type="entry name" value="Thioredoxin-like"/>
    <property type="match status" value="1"/>
</dbReference>
<dbReference type="Gene3D" id="3.40.30.10">
    <property type="entry name" value="Glutaredoxin"/>
    <property type="match status" value="1"/>
</dbReference>
<dbReference type="PANTHER" id="PTHR12452">
    <property type="entry name" value="42-9-9 PROTEIN-RELATED"/>
    <property type="match status" value="1"/>
</dbReference>
<dbReference type="PANTHER" id="PTHR12452:SF0">
    <property type="entry name" value="THIOREDOXIN DOMAIN-CONTAINING PROTEIN 17"/>
    <property type="match status" value="1"/>
</dbReference>
<comment type="similarity">
    <text evidence="1">Belongs to the thioredoxin family.</text>
</comment>
<evidence type="ECO:0000313" key="3">
    <source>
        <dbReference type="EMBL" id="TFK41829.1"/>
    </source>
</evidence>
<dbReference type="GO" id="GO:0005829">
    <property type="term" value="C:cytosol"/>
    <property type="evidence" value="ECO:0007669"/>
    <property type="project" value="TreeGrafter"/>
</dbReference>
<sequence>MPLYTADGSIDPHTLKRVPEQFLVFYSSIVDGKLWCPDCVAIEELVKTTFGPDGPSALIVYVGDRSQWKSPSNIYRGEPWKLTSVPTIIKLKDGKEEARLVDDEIAPRLAAFVKE</sequence>
<dbReference type="InterPro" id="IPR010357">
    <property type="entry name" value="TXNDC17_dom"/>
</dbReference>
<proteinExistence type="inferred from homology"/>
<organism evidence="3 4">
    <name type="scientific">Crucibulum laeve</name>
    <dbReference type="NCBI Taxonomy" id="68775"/>
    <lineage>
        <taxon>Eukaryota</taxon>
        <taxon>Fungi</taxon>
        <taxon>Dikarya</taxon>
        <taxon>Basidiomycota</taxon>
        <taxon>Agaricomycotina</taxon>
        <taxon>Agaricomycetes</taxon>
        <taxon>Agaricomycetidae</taxon>
        <taxon>Agaricales</taxon>
        <taxon>Agaricineae</taxon>
        <taxon>Nidulariaceae</taxon>
        <taxon>Crucibulum</taxon>
    </lineage>
</organism>
<dbReference type="InterPro" id="IPR045108">
    <property type="entry name" value="TXNDC17-like"/>
</dbReference>
<accession>A0A5C3M8T6</accession>
<dbReference type="Proteomes" id="UP000308652">
    <property type="component" value="Unassembled WGS sequence"/>
</dbReference>
<keyword evidence="4" id="KW-1185">Reference proteome</keyword>
<dbReference type="EMBL" id="ML213593">
    <property type="protein sequence ID" value="TFK41829.1"/>
    <property type="molecule type" value="Genomic_DNA"/>
</dbReference>
<dbReference type="Pfam" id="PF06110">
    <property type="entry name" value="TXD17-like_Trx"/>
    <property type="match status" value="1"/>
</dbReference>
<dbReference type="InterPro" id="IPR036249">
    <property type="entry name" value="Thioredoxin-like_sf"/>
</dbReference>
<gene>
    <name evidence="3" type="ORF">BDQ12DRAFT_677228</name>
</gene>
<evidence type="ECO:0000313" key="4">
    <source>
        <dbReference type="Proteomes" id="UP000308652"/>
    </source>
</evidence>
<reference evidence="3 4" key="1">
    <citation type="journal article" date="2019" name="Nat. Ecol. Evol.">
        <title>Megaphylogeny resolves global patterns of mushroom evolution.</title>
        <authorList>
            <person name="Varga T."/>
            <person name="Krizsan K."/>
            <person name="Foldi C."/>
            <person name="Dima B."/>
            <person name="Sanchez-Garcia M."/>
            <person name="Sanchez-Ramirez S."/>
            <person name="Szollosi G.J."/>
            <person name="Szarkandi J.G."/>
            <person name="Papp V."/>
            <person name="Albert L."/>
            <person name="Andreopoulos W."/>
            <person name="Angelini C."/>
            <person name="Antonin V."/>
            <person name="Barry K.W."/>
            <person name="Bougher N.L."/>
            <person name="Buchanan P."/>
            <person name="Buyck B."/>
            <person name="Bense V."/>
            <person name="Catcheside P."/>
            <person name="Chovatia M."/>
            <person name="Cooper J."/>
            <person name="Damon W."/>
            <person name="Desjardin D."/>
            <person name="Finy P."/>
            <person name="Geml J."/>
            <person name="Haridas S."/>
            <person name="Hughes K."/>
            <person name="Justo A."/>
            <person name="Karasinski D."/>
            <person name="Kautmanova I."/>
            <person name="Kiss B."/>
            <person name="Kocsube S."/>
            <person name="Kotiranta H."/>
            <person name="LaButti K.M."/>
            <person name="Lechner B.E."/>
            <person name="Liimatainen K."/>
            <person name="Lipzen A."/>
            <person name="Lukacs Z."/>
            <person name="Mihaltcheva S."/>
            <person name="Morgado L.N."/>
            <person name="Niskanen T."/>
            <person name="Noordeloos M.E."/>
            <person name="Ohm R.A."/>
            <person name="Ortiz-Santana B."/>
            <person name="Ovrebo C."/>
            <person name="Racz N."/>
            <person name="Riley R."/>
            <person name="Savchenko A."/>
            <person name="Shiryaev A."/>
            <person name="Soop K."/>
            <person name="Spirin V."/>
            <person name="Szebenyi C."/>
            <person name="Tomsovsky M."/>
            <person name="Tulloss R.E."/>
            <person name="Uehling J."/>
            <person name="Grigoriev I.V."/>
            <person name="Vagvolgyi C."/>
            <person name="Papp T."/>
            <person name="Martin F.M."/>
            <person name="Miettinen O."/>
            <person name="Hibbett D.S."/>
            <person name="Nagy L.G."/>
        </authorList>
    </citation>
    <scope>NUCLEOTIDE SEQUENCE [LARGE SCALE GENOMIC DNA]</scope>
    <source>
        <strain evidence="3 4">CBS 166.37</strain>
    </source>
</reference>
<feature type="domain" description="Thioredoxin" evidence="2">
    <location>
        <begin position="22"/>
        <end position="106"/>
    </location>
</feature>
<dbReference type="STRING" id="68775.A0A5C3M8T6"/>
<dbReference type="GO" id="GO:0047134">
    <property type="term" value="F:protein-disulfide reductase [NAD(P)H] activity"/>
    <property type="evidence" value="ECO:0007669"/>
    <property type="project" value="InterPro"/>
</dbReference>